<dbReference type="SUPFAM" id="SSF56219">
    <property type="entry name" value="DNase I-like"/>
    <property type="match status" value="1"/>
</dbReference>
<accession>A0A6V7PPH5</accession>
<organism evidence="3">
    <name type="scientific">Ananas comosus var. bracteatus</name>
    <name type="common">red pineapple</name>
    <dbReference type="NCBI Taxonomy" id="296719"/>
    <lineage>
        <taxon>Eukaryota</taxon>
        <taxon>Viridiplantae</taxon>
        <taxon>Streptophyta</taxon>
        <taxon>Embryophyta</taxon>
        <taxon>Tracheophyta</taxon>
        <taxon>Spermatophyta</taxon>
        <taxon>Magnoliopsida</taxon>
        <taxon>Liliopsida</taxon>
        <taxon>Poales</taxon>
        <taxon>Bromeliaceae</taxon>
        <taxon>Bromelioideae</taxon>
        <taxon>Ananas</taxon>
    </lineage>
</organism>
<dbReference type="InterPro" id="IPR005135">
    <property type="entry name" value="Endo/exonuclease/phosphatase"/>
</dbReference>
<dbReference type="EMBL" id="LR862150">
    <property type="protein sequence ID" value="CAD1832749.1"/>
    <property type="molecule type" value="Genomic_DNA"/>
</dbReference>
<protein>
    <recommendedName>
        <fullName evidence="2">Endonuclease/exonuclease/phosphatase domain-containing protein</fullName>
    </recommendedName>
</protein>
<dbReference type="InterPro" id="IPR036691">
    <property type="entry name" value="Endo/exonu/phosph_ase_sf"/>
</dbReference>
<reference evidence="3" key="1">
    <citation type="submission" date="2020-07" db="EMBL/GenBank/DDBJ databases">
        <authorList>
            <person name="Lin J."/>
        </authorList>
    </citation>
    <scope>NUCLEOTIDE SEQUENCE</scope>
</reference>
<dbReference type="PANTHER" id="PTHR33710">
    <property type="entry name" value="BNAC02G09200D PROTEIN"/>
    <property type="match status" value="1"/>
</dbReference>
<feature type="domain" description="Endonuclease/exonuclease/phosphatase" evidence="2">
    <location>
        <begin position="443"/>
        <end position="648"/>
    </location>
</feature>
<evidence type="ECO:0000313" key="3">
    <source>
        <dbReference type="EMBL" id="CAD1832749.1"/>
    </source>
</evidence>
<feature type="compositionally biased region" description="Low complexity" evidence="1">
    <location>
        <begin position="372"/>
        <end position="382"/>
    </location>
</feature>
<feature type="compositionally biased region" description="Polar residues" evidence="1">
    <location>
        <begin position="235"/>
        <end position="244"/>
    </location>
</feature>
<proteinExistence type="predicted"/>
<feature type="region of interest" description="Disordered" evidence="1">
    <location>
        <begin position="200"/>
        <end position="250"/>
    </location>
</feature>
<gene>
    <name evidence="3" type="ORF">CB5_LOCUS15960</name>
</gene>
<dbReference type="Gene3D" id="3.60.10.10">
    <property type="entry name" value="Endonuclease/exonuclease/phosphatase"/>
    <property type="match status" value="1"/>
</dbReference>
<dbReference type="AlphaFoldDB" id="A0A6V7PPH5"/>
<evidence type="ECO:0000259" key="2">
    <source>
        <dbReference type="Pfam" id="PF03372"/>
    </source>
</evidence>
<sequence length="679" mass="73689">MSPLAHRPSHRFHPLVLPSSGTPRAAHVSVLGAPANVKERLSAGLAARFGETAATMRWLILGILPWRSSSRIGRGQLFHKAWIQLHHWPILCWNEEDVKAAVSDFGELWDIDPLSESRADVSFYRALIRCQQVQVIPEVINLMVEDRRFKVLVEMESWEKANPILLGEDLDRRLVLDIVEAQESFIRLTGFISVPARDPQMTVRSHSDGGSGLGHQRINPVLRSPARRGRRSHGEFSNSNSTTPYPLPDNRAPPILSGLFAVPGFAPLALSAQAQAPGSEPAPSASVCPLSPQDLDKVPTVLPSLDGPSCPSRKAALAPIAMMCTPSPIDKGIVSGPLGKGKEALDPLHRGSSGPALGAIVKTVRTASASSSSSRPFAVSPAGEVTPAGLPPEMDIAPPLDACTANAGTSAVPAPAPDVGIGPGPGLCELMGLNDKSKCAVVKSFFRSCKCSVVCLQETKLSTLSLPKFHSFCGFYFRDFRTLDAEGTRGGLLTTWNTALFDCVHHWVCVFSLNVVLKRRADGKEFLISNVYGPTRADLEPAVFQELRGINGTAAVDAWVVLGDFNTLLSTNDKNGSPVNTAEILQFKEATNKAGLFDVPLLNRAYTWTNGRCSPTLERLDRALVSLNWHLLFPRSSLKALLRPRSDHWPLLLSASTFVPQAHIFSFKSFWLFILPCFN</sequence>
<dbReference type="GO" id="GO:0003824">
    <property type="term" value="F:catalytic activity"/>
    <property type="evidence" value="ECO:0007669"/>
    <property type="project" value="InterPro"/>
</dbReference>
<evidence type="ECO:0000256" key="1">
    <source>
        <dbReference type="SAM" id="MobiDB-lite"/>
    </source>
</evidence>
<feature type="region of interest" description="Disordered" evidence="1">
    <location>
        <begin position="372"/>
        <end position="391"/>
    </location>
</feature>
<name>A0A6V7PPH5_ANACO</name>
<dbReference type="Pfam" id="PF03372">
    <property type="entry name" value="Exo_endo_phos"/>
    <property type="match status" value="1"/>
</dbReference>
<dbReference type="PANTHER" id="PTHR33710:SF48">
    <property type="entry name" value="OS02G0307075 PROTEIN"/>
    <property type="match status" value="1"/>
</dbReference>